<feature type="signal peptide" evidence="1">
    <location>
        <begin position="1"/>
        <end position="19"/>
    </location>
</feature>
<keyword evidence="1" id="KW-0732">Signal</keyword>
<dbReference type="PANTHER" id="PTHR36578:SF1">
    <property type="entry name" value="APPLE DOMAIN-CONTAINING PROTEIN"/>
    <property type="match status" value="1"/>
</dbReference>
<accession>A0AAE0WNE3</accession>
<dbReference type="PANTHER" id="PTHR36578">
    <property type="entry name" value="CHROMOSOME 15, WHOLE GENOME SHOTGUN SEQUENCE"/>
    <property type="match status" value="1"/>
</dbReference>
<proteinExistence type="predicted"/>
<dbReference type="EMBL" id="JAUTXT010000017">
    <property type="protein sequence ID" value="KAK3674932.1"/>
    <property type="molecule type" value="Genomic_DNA"/>
</dbReference>
<organism evidence="2 3">
    <name type="scientific">Recurvomyces mirabilis</name>
    <dbReference type="NCBI Taxonomy" id="574656"/>
    <lineage>
        <taxon>Eukaryota</taxon>
        <taxon>Fungi</taxon>
        <taxon>Dikarya</taxon>
        <taxon>Ascomycota</taxon>
        <taxon>Pezizomycotina</taxon>
        <taxon>Dothideomycetes</taxon>
        <taxon>Dothideomycetidae</taxon>
        <taxon>Mycosphaerellales</taxon>
        <taxon>Teratosphaeriaceae</taxon>
        <taxon>Recurvomyces</taxon>
    </lineage>
</organism>
<gene>
    <name evidence="2" type="ORF">LTR78_005276</name>
</gene>
<comment type="caution">
    <text evidence="2">The sequence shown here is derived from an EMBL/GenBank/DDBJ whole genome shotgun (WGS) entry which is preliminary data.</text>
</comment>
<dbReference type="AlphaFoldDB" id="A0AAE0WNE3"/>
<evidence type="ECO:0000313" key="2">
    <source>
        <dbReference type="EMBL" id="KAK3674932.1"/>
    </source>
</evidence>
<feature type="chain" id="PRO_5042096047" evidence="1">
    <location>
        <begin position="20"/>
        <end position="222"/>
    </location>
</feature>
<keyword evidence="3" id="KW-1185">Reference proteome</keyword>
<evidence type="ECO:0000313" key="3">
    <source>
        <dbReference type="Proteomes" id="UP001274830"/>
    </source>
</evidence>
<evidence type="ECO:0000256" key="1">
    <source>
        <dbReference type="SAM" id="SignalP"/>
    </source>
</evidence>
<sequence length="222" mass="22967">MYALTTAIVGLAAIVVAQQTPCTSMLPGYGPTPSPNDDASFKALPAFASAASNAATPSLYQNVFTNLNASEFASSNNVYLGYYALKTYDAGACTAICDNTTGCVGTNLYFERNPTLLPGDACPNPTAMTVIKCALWGSPVTCQAATNDGQWQDQFHVLIAGSNGYMKLPAQACSAISSAWSPSKTGYSWPTSAGAQNWGGPSGFKTTAWPSAATAAGGRQGW</sequence>
<dbReference type="Proteomes" id="UP001274830">
    <property type="component" value="Unassembled WGS sequence"/>
</dbReference>
<name>A0AAE0WNE3_9PEZI</name>
<protein>
    <submittedName>
        <fullName evidence="2">Uncharacterized protein</fullName>
    </submittedName>
</protein>
<reference evidence="2" key="1">
    <citation type="submission" date="2023-07" db="EMBL/GenBank/DDBJ databases">
        <title>Black Yeasts Isolated from many extreme environments.</title>
        <authorList>
            <person name="Coleine C."/>
            <person name="Stajich J.E."/>
            <person name="Selbmann L."/>
        </authorList>
    </citation>
    <scope>NUCLEOTIDE SEQUENCE</scope>
    <source>
        <strain evidence="2">CCFEE 5485</strain>
    </source>
</reference>